<dbReference type="Gene3D" id="1.10.510.10">
    <property type="entry name" value="Transferase(Phosphotransferase) domain 1"/>
    <property type="match status" value="1"/>
</dbReference>
<evidence type="ECO:0000256" key="19">
    <source>
        <dbReference type="SAM" id="MobiDB-lite"/>
    </source>
</evidence>
<dbReference type="Pfam" id="PF00139">
    <property type="entry name" value="Lectin_legB"/>
    <property type="match status" value="1"/>
</dbReference>
<feature type="chain" id="PRO_5042896321" description="non-specific serine/threonine protein kinase" evidence="21">
    <location>
        <begin position="27"/>
        <end position="721"/>
    </location>
</feature>
<comment type="similarity">
    <text evidence="3">In the C-terminal section; belongs to the protein kinase superfamily. Ser/Thr protein kinase family.</text>
</comment>
<comment type="caution">
    <text evidence="23">The sequence shown here is derived from an EMBL/GenBank/DDBJ whole genome shotgun (WGS) entry which is preliminary data.</text>
</comment>
<evidence type="ECO:0000259" key="22">
    <source>
        <dbReference type="PROSITE" id="PS50011"/>
    </source>
</evidence>
<keyword evidence="8 20" id="KW-0812">Transmembrane</keyword>
<dbReference type="InterPro" id="IPR000719">
    <property type="entry name" value="Prot_kinase_dom"/>
</dbReference>
<sequence>MEMHRSRCPLVAVGFFFLVILGTSSAAFDNITFNFSSFDPADTQSFTFYGYASLVKPNIELTANQQNKDIMTGSVGWAMYHKPMHLWDNTTGKIADFTTQFSFIINSQNRNEFGDGVTFFLTFNGSQIENLNGGGGLALPFINYIIAVEFDTFSNAIDPEYDPSSPFKPHIGIDINSVNSSVTDMWEWNKIKEGGEAQARITYDSSTKNLNVLLVDGSSSDSTDSYPTNKNFSSVSYVVDLREHLPEWVSFGFSGSTGYNFEIHEIKSWYFASSLQIPDPPPETSAAPPETSAAPPAIALQSDQVKEKSKTWVWIVIVSCVVAVILSVTIVIIRWFHRSSKEVGNDERAEEDHNAMLIDEELEKMAGPRKFSYKDLAIATNDFERSRLLGEGGFGMVYQGYLSDLKDNVAIKKIRADSKQGLKEYVAEVKAVSQLRHRSLVQLLGWCHRGHELLIIYNFMSNGSLDSHLFKHKTLLTWETRYKIALDVASAILYLHEDWSQCIVHRDIKCSNIMLDSNFDAKLGDFGLARIIDHGKVSQTTTLAGTMGYMAPECVYTGRASKESDVYSFGVIVLEIACGRSVIEPLAKVGPPHLVQWVWELYGDGKLLDAADPVLEGKYNTGEMEMMMVVGLWCCHPDYSLRPSIQEAFKVLKLNGSPPLLPPKMPVPTFASPLNMPQLSLVSSYSANNSYGISLTSQSSAYTSSTSTSDPSPPPLLQKAR</sequence>
<dbReference type="AlphaFoldDB" id="A0AAN7K2K0"/>
<name>A0AAN7K2K0_9MYRT</name>
<evidence type="ECO:0000256" key="10">
    <source>
        <dbReference type="ARBA" id="ARBA00022734"/>
    </source>
</evidence>
<evidence type="ECO:0000313" key="24">
    <source>
        <dbReference type="Proteomes" id="UP001345219"/>
    </source>
</evidence>
<dbReference type="InterPro" id="IPR001245">
    <property type="entry name" value="Ser-Thr/Tyr_kinase_cat_dom"/>
</dbReference>
<evidence type="ECO:0000256" key="4">
    <source>
        <dbReference type="ARBA" id="ARBA00012513"/>
    </source>
</evidence>
<dbReference type="PROSITE" id="PS50011">
    <property type="entry name" value="PROTEIN_KINASE_DOM"/>
    <property type="match status" value="1"/>
</dbReference>
<dbReference type="InterPro" id="IPR017441">
    <property type="entry name" value="Protein_kinase_ATP_BS"/>
</dbReference>
<keyword evidence="10" id="KW-0430">Lectin</keyword>
<evidence type="ECO:0000256" key="15">
    <source>
        <dbReference type="ARBA" id="ARBA00023136"/>
    </source>
</evidence>
<feature type="compositionally biased region" description="Low complexity" evidence="19">
    <location>
        <begin position="701"/>
        <end position="710"/>
    </location>
</feature>
<evidence type="ECO:0000256" key="2">
    <source>
        <dbReference type="ARBA" id="ARBA00008536"/>
    </source>
</evidence>
<evidence type="ECO:0000313" key="23">
    <source>
        <dbReference type="EMBL" id="KAK4758561.1"/>
    </source>
</evidence>
<dbReference type="InterPro" id="IPR013320">
    <property type="entry name" value="ConA-like_dom_sf"/>
</dbReference>
<accession>A0AAN7K2K0</accession>
<dbReference type="FunFam" id="3.30.200.20:FF:000168">
    <property type="entry name" value="L-type lectin-domain containing receptor kinase IX.1"/>
    <property type="match status" value="1"/>
</dbReference>
<dbReference type="GO" id="GO:0005524">
    <property type="term" value="F:ATP binding"/>
    <property type="evidence" value="ECO:0007669"/>
    <property type="project" value="UniProtKB-UniRule"/>
</dbReference>
<dbReference type="PROSITE" id="PS00307">
    <property type="entry name" value="LECTIN_LEGUME_BETA"/>
    <property type="match status" value="1"/>
</dbReference>
<dbReference type="InterPro" id="IPR008271">
    <property type="entry name" value="Ser/Thr_kinase_AS"/>
</dbReference>
<reference evidence="23 24" key="1">
    <citation type="journal article" date="2023" name="Hortic Res">
        <title>Pangenome of water caltrop reveals structural variations and asymmetric subgenome divergence after allopolyploidization.</title>
        <authorList>
            <person name="Zhang X."/>
            <person name="Chen Y."/>
            <person name="Wang L."/>
            <person name="Yuan Y."/>
            <person name="Fang M."/>
            <person name="Shi L."/>
            <person name="Lu R."/>
            <person name="Comes H.P."/>
            <person name="Ma Y."/>
            <person name="Chen Y."/>
            <person name="Huang G."/>
            <person name="Zhou Y."/>
            <person name="Zheng Z."/>
            <person name="Qiu Y."/>
        </authorList>
    </citation>
    <scope>NUCLEOTIDE SEQUENCE [LARGE SCALE GENOMIC DNA]</scope>
    <source>
        <tissue evidence="23">Roots</tissue>
    </source>
</reference>
<proteinExistence type="inferred from homology"/>
<feature type="region of interest" description="Disordered" evidence="19">
    <location>
        <begin position="701"/>
        <end position="721"/>
    </location>
</feature>
<dbReference type="SUPFAM" id="SSF49899">
    <property type="entry name" value="Concanavalin A-like lectins/glucanases"/>
    <property type="match status" value="1"/>
</dbReference>
<evidence type="ECO:0000256" key="5">
    <source>
        <dbReference type="ARBA" id="ARBA00022475"/>
    </source>
</evidence>
<evidence type="ECO:0000256" key="9">
    <source>
        <dbReference type="ARBA" id="ARBA00022729"/>
    </source>
</evidence>
<keyword evidence="17" id="KW-0325">Glycoprotein</keyword>
<evidence type="ECO:0000256" key="17">
    <source>
        <dbReference type="ARBA" id="ARBA00023180"/>
    </source>
</evidence>
<dbReference type="GO" id="GO:0030246">
    <property type="term" value="F:carbohydrate binding"/>
    <property type="evidence" value="ECO:0007669"/>
    <property type="project" value="UniProtKB-KW"/>
</dbReference>
<dbReference type="EC" id="2.7.11.1" evidence="4"/>
<feature type="domain" description="Protein kinase" evidence="22">
    <location>
        <begin position="383"/>
        <end position="661"/>
    </location>
</feature>
<dbReference type="Gene3D" id="3.30.200.20">
    <property type="entry name" value="Phosphorylase Kinase, domain 1"/>
    <property type="match status" value="1"/>
</dbReference>
<organism evidence="23 24">
    <name type="scientific">Trapa incisa</name>
    <dbReference type="NCBI Taxonomy" id="236973"/>
    <lineage>
        <taxon>Eukaryota</taxon>
        <taxon>Viridiplantae</taxon>
        <taxon>Streptophyta</taxon>
        <taxon>Embryophyta</taxon>
        <taxon>Tracheophyta</taxon>
        <taxon>Spermatophyta</taxon>
        <taxon>Magnoliopsida</taxon>
        <taxon>eudicotyledons</taxon>
        <taxon>Gunneridae</taxon>
        <taxon>Pentapetalae</taxon>
        <taxon>rosids</taxon>
        <taxon>malvids</taxon>
        <taxon>Myrtales</taxon>
        <taxon>Lythraceae</taxon>
        <taxon>Trapa</taxon>
    </lineage>
</organism>
<evidence type="ECO:0000256" key="7">
    <source>
        <dbReference type="ARBA" id="ARBA00022679"/>
    </source>
</evidence>
<dbReference type="PROSITE" id="PS00308">
    <property type="entry name" value="LECTIN_LEGUME_ALPHA"/>
    <property type="match status" value="1"/>
</dbReference>
<evidence type="ECO:0000256" key="8">
    <source>
        <dbReference type="ARBA" id="ARBA00022692"/>
    </source>
</evidence>
<keyword evidence="5" id="KW-1003">Cell membrane</keyword>
<comment type="similarity">
    <text evidence="2">In the N-terminal section; belongs to the leguminous lectin family.</text>
</comment>
<keyword evidence="13 18" id="KW-0067">ATP-binding</keyword>
<dbReference type="InterPro" id="IPR000985">
    <property type="entry name" value="Lectin_LegA_CS"/>
</dbReference>
<dbReference type="SUPFAM" id="SSF56112">
    <property type="entry name" value="Protein kinase-like (PK-like)"/>
    <property type="match status" value="1"/>
</dbReference>
<evidence type="ECO:0000256" key="3">
    <source>
        <dbReference type="ARBA" id="ARBA00010217"/>
    </source>
</evidence>
<evidence type="ECO:0000256" key="21">
    <source>
        <dbReference type="SAM" id="SignalP"/>
    </source>
</evidence>
<feature type="compositionally biased region" description="Pro residues" evidence="19">
    <location>
        <begin position="711"/>
        <end position="721"/>
    </location>
</feature>
<dbReference type="Gene3D" id="2.60.120.200">
    <property type="match status" value="1"/>
</dbReference>
<evidence type="ECO:0000256" key="14">
    <source>
        <dbReference type="ARBA" id="ARBA00022989"/>
    </source>
</evidence>
<evidence type="ECO:0000256" key="18">
    <source>
        <dbReference type="PROSITE-ProRule" id="PRU10141"/>
    </source>
</evidence>
<dbReference type="SMART" id="SM00220">
    <property type="entry name" value="S_TKc"/>
    <property type="match status" value="1"/>
</dbReference>
<evidence type="ECO:0000256" key="11">
    <source>
        <dbReference type="ARBA" id="ARBA00022741"/>
    </source>
</evidence>
<comment type="subcellular location">
    <subcellularLocation>
        <location evidence="1">Cell membrane</location>
        <topology evidence="1">Single-pass type I membrane protein</topology>
    </subcellularLocation>
</comment>
<dbReference type="PROSITE" id="PS00107">
    <property type="entry name" value="PROTEIN_KINASE_ATP"/>
    <property type="match status" value="1"/>
</dbReference>
<dbReference type="Pfam" id="PF07714">
    <property type="entry name" value="PK_Tyr_Ser-Thr"/>
    <property type="match status" value="1"/>
</dbReference>
<keyword evidence="7" id="KW-0808">Transferase</keyword>
<evidence type="ECO:0000256" key="1">
    <source>
        <dbReference type="ARBA" id="ARBA00004251"/>
    </source>
</evidence>
<dbReference type="PROSITE" id="PS00108">
    <property type="entry name" value="PROTEIN_KINASE_ST"/>
    <property type="match status" value="1"/>
</dbReference>
<dbReference type="InterPro" id="IPR050528">
    <property type="entry name" value="L-type_Lectin-RKs"/>
</dbReference>
<evidence type="ECO:0000256" key="13">
    <source>
        <dbReference type="ARBA" id="ARBA00022840"/>
    </source>
</evidence>
<dbReference type="InterPro" id="IPR011009">
    <property type="entry name" value="Kinase-like_dom_sf"/>
</dbReference>
<evidence type="ECO:0000256" key="6">
    <source>
        <dbReference type="ARBA" id="ARBA00022527"/>
    </source>
</evidence>
<evidence type="ECO:0000256" key="12">
    <source>
        <dbReference type="ARBA" id="ARBA00022777"/>
    </source>
</evidence>
<keyword evidence="6" id="KW-0723">Serine/threonine-protein kinase</keyword>
<protein>
    <recommendedName>
        <fullName evidence="4">non-specific serine/threonine protein kinase</fullName>
        <ecNumber evidence="4">2.7.11.1</ecNumber>
    </recommendedName>
</protein>
<dbReference type="InterPro" id="IPR001220">
    <property type="entry name" value="Legume_lectin_dom"/>
</dbReference>
<dbReference type="FunFam" id="1.10.510.10:FF:000240">
    <property type="entry name" value="Lectin-domain containing receptor kinase A4.3"/>
    <property type="match status" value="1"/>
</dbReference>
<evidence type="ECO:0000256" key="20">
    <source>
        <dbReference type="SAM" id="Phobius"/>
    </source>
</evidence>
<dbReference type="GO" id="GO:0004674">
    <property type="term" value="F:protein serine/threonine kinase activity"/>
    <property type="evidence" value="ECO:0007669"/>
    <property type="project" value="UniProtKB-KW"/>
</dbReference>
<dbReference type="GO" id="GO:0002229">
    <property type="term" value="P:defense response to oomycetes"/>
    <property type="evidence" value="ECO:0007669"/>
    <property type="project" value="UniProtKB-ARBA"/>
</dbReference>
<dbReference type="InterPro" id="IPR019825">
    <property type="entry name" value="Lectin_legB_Mn/Ca_BS"/>
</dbReference>
<evidence type="ECO:0000256" key="16">
    <source>
        <dbReference type="ARBA" id="ARBA00023170"/>
    </source>
</evidence>
<dbReference type="EMBL" id="JAXIOK010000012">
    <property type="protein sequence ID" value="KAK4758561.1"/>
    <property type="molecule type" value="Genomic_DNA"/>
</dbReference>
<keyword evidence="14 20" id="KW-1133">Transmembrane helix</keyword>
<keyword evidence="9 21" id="KW-0732">Signal</keyword>
<dbReference type="CDD" id="cd06899">
    <property type="entry name" value="lectin_legume_LecRK_Arcelin_ConA"/>
    <property type="match status" value="1"/>
</dbReference>
<keyword evidence="12" id="KW-0418">Kinase</keyword>
<keyword evidence="16" id="KW-0675">Receptor</keyword>
<keyword evidence="24" id="KW-1185">Reference proteome</keyword>
<feature type="signal peptide" evidence="21">
    <location>
        <begin position="1"/>
        <end position="26"/>
    </location>
</feature>
<keyword evidence="11 18" id="KW-0547">Nucleotide-binding</keyword>
<gene>
    <name evidence="23" type="ORF">SAY87_019862</name>
</gene>
<dbReference type="PANTHER" id="PTHR27007">
    <property type="match status" value="1"/>
</dbReference>
<feature type="binding site" evidence="18">
    <location>
        <position position="413"/>
    </location>
    <ligand>
        <name>ATP</name>
        <dbReference type="ChEBI" id="CHEBI:30616"/>
    </ligand>
</feature>
<keyword evidence="15 20" id="KW-0472">Membrane</keyword>
<dbReference type="Proteomes" id="UP001345219">
    <property type="component" value="Chromosome 15"/>
</dbReference>
<dbReference type="GO" id="GO:0005886">
    <property type="term" value="C:plasma membrane"/>
    <property type="evidence" value="ECO:0007669"/>
    <property type="project" value="UniProtKB-SubCell"/>
</dbReference>
<feature type="transmembrane region" description="Helical" evidence="20">
    <location>
        <begin position="312"/>
        <end position="333"/>
    </location>
</feature>